<dbReference type="InterPro" id="IPR036322">
    <property type="entry name" value="WD40_repeat_dom_sf"/>
</dbReference>
<gene>
    <name evidence="4" type="ORF">UMAG_01307</name>
</gene>
<dbReference type="eggNOG" id="KOG2106">
    <property type="taxonomic scope" value="Eukaryota"/>
</dbReference>
<sequence>MSLQFLSDKETLPSQSHPAPVLSVCWVPSTSSSQSVILSGDCQGNIRVFNAQSALSYRSLPKPHSNAVHCITTNAAGTLALSNAIDGTVALWSLSPFAKLQAQDQADGDAVGAETASNEPALLPLPVDDASQLLVGTIDSLASQSTPRAKLSEAWKTALHPTSPLFASVGAGASISLHSLPTNHSSALGTLLSVAPLPSSLESKRDVFGLSLAFHPSGTLLAVGTNIGQTLLYSVSSPCSHEPLLTFVSSYLDHPSPIRAVSFTQNLLLCGSDDRTITAHDVKPILSPSQHSYQPDGEVERIGGSVASLAGHKGWVLALDSVQGGEANVFASIGADKSIKFWDLTSATKSTPVWNGGEAHPIRAFAFQTTSSGQVTKSHSEDQHDSHAAAIAAATSSMTRFVTASEDGKLRWYRGAGLG</sequence>
<dbReference type="VEuPathDB" id="FungiDB:UMAG_01307"/>
<dbReference type="InterPro" id="IPR015943">
    <property type="entry name" value="WD40/YVTN_repeat-like_dom_sf"/>
</dbReference>
<dbReference type="SMART" id="SM00320">
    <property type="entry name" value="WD40"/>
    <property type="match status" value="7"/>
</dbReference>
<evidence type="ECO:0008006" key="6">
    <source>
        <dbReference type="Google" id="ProtNLM"/>
    </source>
</evidence>
<keyword evidence="2" id="KW-0677">Repeat</keyword>
<dbReference type="OMA" id="KMEDHED"/>
<dbReference type="OrthoDB" id="538223at2759"/>
<dbReference type="InterPro" id="IPR051510">
    <property type="entry name" value="SKI8"/>
</dbReference>
<keyword evidence="5" id="KW-1185">Reference proteome</keyword>
<dbReference type="AlphaFoldDB" id="A0A0D1E5Z7"/>
<dbReference type="RefSeq" id="XP_011387220.1">
    <property type="nucleotide sequence ID" value="XM_011388918.1"/>
</dbReference>
<evidence type="ECO:0000256" key="1">
    <source>
        <dbReference type="ARBA" id="ARBA00022574"/>
    </source>
</evidence>
<dbReference type="InParanoid" id="A0A0D1E5Z7"/>
<evidence type="ECO:0000313" key="4">
    <source>
        <dbReference type="EMBL" id="KIS71409.1"/>
    </source>
</evidence>
<dbReference type="GO" id="GO:0005634">
    <property type="term" value="C:nucleus"/>
    <property type="evidence" value="ECO:0000318"/>
    <property type="project" value="GO_Central"/>
</dbReference>
<dbReference type="Proteomes" id="UP000000561">
    <property type="component" value="Chromosome 2"/>
</dbReference>
<dbReference type="SUPFAM" id="SSF50978">
    <property type="entry name" value="WD40 repeat-like"/>
    <property type="match status" value="1"/>
</dbReference>
<dbReference type="InterPro" id="IPR001680">
    <property type="entry name" value="WD40_rpt"/>
</dbReference>
<dbReference type="Gene3D" id="2.130.10.10">
    <property type="entry name" value="YVTN repeat-like/Quinoprotein amine dehydrogenase"/>
    <property type="match status" value="2"/>
</dbReference>
<dbReference type="STRING" id="237631.A0A0D1E5Z7"/>
<evidence type="ECO:0000313" key="5">
    <source>
        <dbReference type="Proteomes" id="UP000000561"/>
    </source>
</evidence>
<evidence type="ECO:0000256" key="3">
    <source>
        <dbReference type="PROSITE-ProRule" id="PRU00221"/>
    </source>
</evidence>
<name>A0A0D1E5Z7_MYCMD</name>
<dbReference type="PANTHER" id="PTHR44090">
    <property type="entry name" value="WD REPEAT-CONTAINING PROTEIN 61"/>
    <property type="match status" value="1"/>
</dbReference>
<keyword evidence="1 3" id="KW-0853">WD repeat</keyword>
<proteinExistence type="predicted"/>
<dbReference type="GO" id="GO:0032991">
    <property type="term" value="C:protein-containing complex"/>
    <property type="evidence" value="ECO:0007669"/>
    <property type="project" value="UniProtKB-ARBA"/>
</dbReference>
<dbReference type="SMR" id="A0A0D1E5Z7"/>
<protein>
    <recommendedName>
        <fullName evidence="6">Anaphase-promoting complex subunit 4 WD40 domain-containing protein</fullName>
    </recommendedName>
</protein>
<reference evidence="4 5" key="1">
    <citation type="journal article" date="2006" name="Nature">
        <title>Insights from the genome of the biotrophic fungal plant pathogen Ustilago maydis.</title>
        <authorList>
            <person name="Kamper J."/>
            <person name="Kahmann R."/>
            <person name="Bolker M."/>
            <person name="Ma L.J."/>
            <person name="Brefort T."/>
            <person name="Saville B.J."/>
            <person name="Banuett F."/>
            <person name="Kronstad J.W."/>
            <person name="Gold S.E."/>
            <person name="Muller O."/>
            <person name="Perlin M.H."/>
            <person name="Wosten H.A."/>
            <person name="de Vries R."/>
            <person name="Ruiz-Herrera J."/>
            <person name="Reynaga-Pena C.G."/>
            <person name="Snetselaar K."/>
            <person name="McCann M."/>
            <person name="Perez-Martin J."/>
            <person name="Feldbrugge M."/>
            <person name="Basse C.W."/>
            <person name="Steinberg G."/>
            <person name="Ibeas J.I."/>
            <person name="Holloman W."/>
            <person name="Guzman P."/>
            <person name="Farman M."/>
            <person name="Stajich J.E."/>
            <person name="Sentandreu R."/>
            <person name="Gonzalez-Prieto J.M."/>
            <person name="Kennell J.C."/>
            <person name="Molina L."/>
            <person name="Schirawski J."/>
            <person name="Mendoza-Mendoza A."/>
            <person name="Greilinger D."/>
            <person name="Munch K."/>
            <person name="Rossel N."/>
            <person name="Scherer M."/>
            <person name="Vranes M."/>
            <person name="Ladendorf O."/>
            <person name="Vincon V."/>
            <person name="Fuchs U."/>
            <person name="Sandrock B."/>
            <person name="Meng S."/>
            <person name="Ho E.C."/>
            <person name="Cahill M.J."/>
            <person name="Boyce K.J."/>
            <person name="Klose J."/>
            <person name="Klosterman S.J."/>
            <person name="Deelstra H.J."/>
            <person name="Ortiz-Castellanos L."/>
            <person name="Li W."/>
            <person name="Sanchez-Alonso P."/>
            <person name="Schreier P.H."/>
            <person name="Hauser-Hahn I."/>
            <person name="Vaupel M."/>
            <person name="Koopmann E."/>
            <person name="Friedrich G."/>
            <person name="Voss H."/>
            <person name="Schluter T."/>
            <person name="Margolis J."/>
            <person name="Platt D."/>
            <person name="Swimmer C."/>
            <person name="Gnirke A."/>
            <person name="Chen F."/>
            <person name="Vysotskaia V."/>
            <person name="Mannhaupt G."/>
            <person name="Guldener U."/>
            <person name="Munsterkotter M."/>
            <person name="Haase D."/>
            <person name="Oesterheld M."/>
            <person name="Mewes H.W."/>
            <person name="Mauceli E.W."/>
            <person name="DeCaprio D."/>
            <person name="Wade C.M."/>
            <person name="Butler J."/>
            <person name="Young S."/>
            <person name="Jaffe D.B."/>
            <person name="Calvo S."/>
            <person name="Nusbaum C."/>
            <person name="Galagan J."/>
            <person name="Birren B.W."/>
        </authorList>
    </citation>
    <scope>NUCLEOTIDE SEQUENCE [LARGE SCALE GENOMIC DNA]</scope>
    <source>
        <strain evidence="5">DSM 14603 / FGSC 9021 / UM521</strain>
    </source>
</reference>
<evidence type="ECO:0000256" key="2">
    <source>
        <dbReference type="ARBA" id="ARBA00022737"/>
    </source>
</evidence>
<feature type="repeat" description="WD" evidence="3">
    <location>
        <begin position="61"/>
        <end position="102"/>
    </location>
</feature>
<dbReference type="Pfam" id="PF00400">
    <property type="entry name" value="WD40"/>
    <property type="match status" value="3"/>
</dbReference>
<feature type="repeat" description="WD" evidence="3">
    <location>
        <begin position="309"/>
        <end position="352"/>
    </location>
</feature>
<dbReference type="EMBL" id="CM003141">
    <property type="protein sequence ID" value="KIS71409.1"/>
    <property type="molecule type" value="Genomic_DNA"/>
</dbReference>
<dbReference type="PANTHER" id="PTHR44090:SF1">
    <property type="entry name" value="SUPERKILLER COMPLEX PROTEIN 8"/>
    <property type="match status" value="1"/>
</dbReference>
<dbReference type="GeneID" id="23562376"/>
<organism evidence="4 5">
    <name type="scientific">Mycosarcoma maydis</name>
    <name type="common">Corn smut fungus</name>
    <name type="synonym">Ustilago maydis</name>
    <dbReference type="NCBI Taxonomy" id="5270"/>
    <lineage>
        <taxon>Eukaryota</taxon>
        <taxon>Fungi</taxon>
        <taxon>Dikarya</taxon>
        <taxon>Basidiomycota</taxon>
        <taxon>Ustilaginomycotina</taxon>
        <taxon>Ustilaginomycetes</taxon>
        <taxon>Ustilaginales</taxon>
        <taxon>Ustilaginaceae</taxon>
        <taxon>Mycosarcoma</taxon>
    </lineage>
</organism>
<accession>A0A0D1E5Z7</accession>
<dbReference type="KEGG" id="uma:UMAG_01307"/>
<dbReference type="PROSITE" id="PS50082">
    <property type="entry name" value="WD_REPEATS_2"/>
    <property type="match status" value="2"/>
</dbReference>